<feature type="signal peptide" evidence="1">
    <location>
        <begin position="1"/>
        <end position="20"/>
    </location>
</feature>
<comment type="caution">
    <text evidence="2">The sequence shown here is derived from an EMBL/GenBank/DDBJ whole genome shotgun (WGS) entry which is preliminary data.</text>
</comment>
<proteinExistence type="predicted"/>
<protein>
    <submittedName>
        <fullName evidence="2">Uncharacterized protein</fullName>
    </submittedName>
</protein>
<keyword evidence="3" id="KW-1185">Reference proteome</keyword>
<dbReference type="EMBL" id="CAXKWB010159838">
    <property type="protein sequence ID" value="CAL4249631.1"/>
    <property type="molecule type" value="Genomic_DNA"/>
</dbReference>
<evidence type="ECO:0000313" key="3">
    <source>
        <dbReference type="Proteomes" id="UP001497623"/>
    </source>
</evidence>
<feature type="chain" id="PRO_5043842144" evidence="1">
    <location>
        <begin position="21"/>
        <end position="177"/>
    </location>
</feature>
<dbReference type="Proteomes" id="UP001497623">
    <property type="component" value="Unassembled WGS sequence"/>
</dbReference>
<gene>
    <name evidence="2" type="ORF">MNOR_LOCUS41590</name>
</gene>
<sequence>QVPCIYFIFITISLSTMCISKPNSRYNEYIPVYSLLDSISVPRVNKKSSNNVYNNTQTNKKMSQCSASSAESDAASAAASAVYEDQLQLVYNNPRFYNRMFNTKRKMKYLPPVTQIEGPDISPLYGLAEVGKTGGESGIKDSVWGRTTLFNKEKPDVGLQHYLGEKYKQLPIASQDP</sequence>
<keyword evidence="1" id="KW-0732">Signal</keyword>
<accession>A0AAV2SZH0</accession>
<evidence type="ECO:0000313" key="2">
    <source>
        <dbReference type="EMBL" id="CAL4249631.1"/>
    </source>
</evidence>
<organism evidence="2 3">
    <name type="scientific">Meganyctiphanes norvegica</name>
    <name type="common">Northern krill</name>
    <name type="synonym">Thysanopoda norvegica</name>
    <dbReference type="NCBI Taxonomy" id="48144"/>
    <lineage>
        <taxon>Eukaryota</taxon>
        <taxon>Metazoa</taxon>
        <taxon>Ecdysozoa</taxon>
        <taxon>Arthropoda</taxon>
        <taxon>Crustacea</taxon>
        <taxon>Multicrustacea</taxon>
        <taxon>Malacostraca</taxon>
        <taxon>Eumalacostraca</taxon>
        <taxon>Eucarida</taxon>
        <taxon>Euphausiacea</taxon>
        <taxon>Euphausiidae</taxon>
        <taxon>Meganyctiphanes</taxon>
    </lineage>
</organism>
<feature type="non-terminal residue" evidence="2">
    <location>
        <position position="1"/>
    </location>
</feature>
<evidence type="ECO:0000256" key="1">
    <source>
        <dbReference type="SAM" id="SignalP"/>
    </source>
</evidence>
<dbReference type="AlphaFoldDB" id="A0AAV2SZH0"/>
<reference evidence="2 3" key="1">
    <citation type="submission" date="2024-05" db="EMBL/GenBank/DDBJ databases">
        <authorList>
            <person name="Wallberg A."/>
        </authorList>
    </citation>
    <scope>NUCLEOTIDE SEQUENCE [LARGE SCALE GENOMIC DNA]</scope>
</reference>
<name>A0AAV2SZH0_MEGNR</name>